<reference evidence="3 4" key="1">
    <citation type="journal article" date="2017" name="Mol. Ecol.">
        <title>Comparative and population genomic landscape of Phellinus noxius: A hypervariable fungus causing root rot in trees.</title>
        <authorList>
            <person name="Chung C.L."/>
            <person name="Lee T.J."/>
            <person name="Akiba M."/>
            <person name="Lee H.H."/>
            <person name="Kuo T.H."/>
            <person name="Liu D."/>
            <person name="Ke H.M."/>
            <person name="Yokoi T."/>
            <person name="Roa M.B."/>
            <person name="Lu M.J."/>
            <person name="Chang Y.Y."/>
            <person name="Ann P.J."/>
            <person name="Tsai J.N."/>
            <person name="Chen C.Y."/>
            <person name="Tzean S.S."/>
            <person name="Ota Y."/>
            <person name="Hattori T."/>
            <person name="Sahashi N."/>
            <person name="Liou R.F."/>
            <person name="Kikuchi T."/>
            <person name="Tsai I.J."/>
        </authorList>
    </citation>
    <scope>NUCLEOTIDE SEQUENCE [LARGE SCALE GENOMIC DNA]</scope>
    <source>
        <strain evidence="3 4">FFPRI411160</strain>
    </source>
</reference>
<organism evidence="3 4">
    <name type="scientific">Pyrrhoderma noxium</name>
    <dbReference type="NCBI Taxonomy" id="2282107"/>
    <lineage>
        <taxon>Eukaryota</taxon>
        <taxon>Fungi</taxon>
        <taxon>Dikarya</taxon>
        <taxon>Basidiomycota</taxon>
        <taxon>Agaricomycotina</taxon>
        <taxon>Agaricomycetes</taxon>
        <taxon>Hymenochaetales</taxon>
        <taxon>Hymenochaetaceae</taxon>
        <taxon>Pyrrhoderma</taxon>
    </lineage>
</organism>
<dbReference type="Proteomes" id="UP000217199">
    <property type="component" value="Unassembled WGS sequence"/>
</dbReference>
<dbReference type="OrthoDB" id="3360976at2759"/>
<protein>
    <recommendedName>
        <fullName evidence="2">DUF6593 domain-containing protein</fullName>
    </recommendedName>
</protein>
<comment type="caution">
    <text evidence="3">The sequence shown here is derived from an EMBL/GenBank/DDBJ whole genome shotgun (WGS) entry which is preliminary data.</text>
</comment>
<accession>A0A286UNP0</accession>
<feature type="region of interest" description="Disordered" evidence="1">
    <location>
        <begin position="1"/>
        <end position="22"/>
    </location>
</feature>
<dbReference type="EMBL" id="NBII01000003">
    <property type="protein sequence ID" value="PAV21208.1"/>
    <property type="molecule type" value="Genomic_DNA"/>
</dbReference>
<evidence type="ECO:0000259" key="2">
    <source>
        <dbReference type="Pfam" id="PF20236"/>
    </source>
</evidence>
<keyword evidence="4" id="KW-1185">Reference proteome</keyword>
<evidence type="ECO:0000313" key="4">
    <source>
        <dbReference type="Proteomes" id="UP000217199"/>
    </source>
</evidence>
<sequence>MSSDQEYIEDVKGDDASVQSDDLPNENVRLLMKTNSLRNNVIECDSLGFHYQVSTDTSGIKATRSTFISKLIPSTDEQIPLAEWKRKLSGRDTIKLSRELTPGGSSPPDFVPTKEYLRRPKFSFHLKACNAFNFMFTAKNGKSYTWKIKLTTLKLHCDESDKVIVKYHFPRYLINKRSGSLELICDWEDILDDIVVSFVVMEKLRREEERAIAAAAAS</sequence>
<dbReference type="Pfam" id="PF20236">
    <property type="entry name" value="DUF6593"/>
    <property type="match status" value="1"/>
</dbReference>
<evidence type="ECO:0000256" key="1">
    <source>
        <dbReference type="SAM" id="MobiDB-lite"/>
    </source>
</evidence>
<dbReference type="InParanoid" id="A0A286UNP0"/>
<evidence type="ECO:0000313" key="3">
    <source>
        <dbReference type="EMBL" id="PAV21208.1"/>
    </source>
</evidence>
<name>A0A286UNP0_9AGAM</name>
<dbReference type="AlphaFoldDB" id="A0A286UNP0"/>
<proteinExistence type="predicted"/>
<feature type="domain" description="DUF6593" evidence="2">
    <location>
        <begin position="35"/>
        <end position="207"/>
    </location>
</feature>
<dbReference type="InterPro" id="IPR046528">
    <property type="entry name" value="DUF6593"/>
</dbReference>
<gene>
    <name evidence="3" type="ORF">PNOK_0383500</name>
</gene>